<dbReference type="EMBL" id="GEDG01027105">
    <property type="protein sequence ID" value="JAP14067.1"/>
    <property type="molecule type" value="Transcribed_RNA"/>
</dbReference>
<reference evidence="1" key="1">
    <citation type="submission" date="2015-12" db="EMBL/GenBank/DDBJ databases">
        <title>Gene expression during late stages of embryo sac development: a critical building block for successful pollen-pistil interactions.</title>
        <authorList>
            <person name="Liu Y."/>
            <person name="Joly V."/>
            <person name="Sabar M."/>
            <person name="Matton D.P."/>
        </authorList>
    </citation>
    <scope>NUCLEOTIDE SEQUENCE</scope>
</reference>
<sequence>MLRLPMHPISTKQLIKQCNEVEHTERQTDQIKTHRESNDNLPLVMQFNRLLSIMRHYTALTSCMKEKVARGAHELFRCGNIFHHIKCLMF</sequence>
<accession>A0A0V0H1K8</accession>
<dbReference type="AlphaFoldDB" id="A0A0V0H1K8"/>
<name>A0A0V0H1K8_SOLCH</name>
<evidence type="ECO:0000313" key="1">
    <source>
        <dbReference type="EMBL" id="JAP14067.1"/>
    </source>
</evidence>
<organism evidence="1">
    <name type="scientific">Solanum chacoense</name>
    <name type="common">Chaco potato</name>
    <dbReference type="NCBI Taxonomy" id="4108"/>
    <lineage>
        <taxon>Eukaryota</taxon>
        <taxon>Viridiplantae</taxon>
        <taxon>Streptophyta</taxon>
        <taxon>Embryophyta</taxon>
        <taxon>Tracheophyta</taxon>
        <taxon>Spermatophyta</taxon>
        <taxon>Magnoliopsida</taxon>
        <taxon>eudicotyledons</taxon>
        <taxon>Gunneridae</taxon>
        <taxon>Pentapetalae</taxon>
        <taxon>asterids</taxon>
        <taxon>lamiids</taxon>
        <taxon>Solanales</taxon>
        <taxon>Solanaceae</taxon>
        <taxon>Solanoideae</taxon>
        <taxon>Solaneae</taxon>
        <taxon>Solanum</taxon>
    </lineage>
</organism>
<proteinExistence type="predicted"/>
<protein>
    <submittedName>
        <fullName evidence="1">Putative ovule protein</fullName>
    </submittedName>
</protein>